<gene>
    <name evidence="1" type="ORF">OUZ56_012723</name>
</gene>
<protein>
    <submittedName>
        <fullName evidence="1">Uncharacterized protein</fullName>
    </submittedName>
</protein>
<reference evidence="1 2" key="1">
    <citation type="journal article" date="2023" name="Nucleic Acids Res.">
        <title>The hologenome of Daphnia magna reveals possible DNA methylation and microbiome-mediated evolution of the host genome.</title>
        <authorList>
            <person name="Chaturvedi A."/>
            <person name="Li X."/>
            <person name="Dhandapani V."/>
            <person name="Marshall H."/>
            <person name="Kissane S."/>
            <person name="Cuenca-Cambronero M."/>
            <person name="Asole G."/>
            <person name="Calvet F."/>
            <person name="Ruiz-Romero M."/>
            <person name="Marangio P."/>
            <person name="Guigo R."/>
            <person name="Rago D."/>
            <person name="Mirbahai L."/>
            <person name="Eastwood N."/>
            <person name="Colbourne J.K."/>
            <person name="Zhou J."/>
            <person name="Mallon E."/>
            <person name="Orsini L."/>
        </authorList>
    </citation>
    <scope>NUCLEOTIDE SEQUENCE [LARGE SCALE GENOMIC DNA]</scope>
    <source>
        <strain evidence="1">LRV0_1</strain>
    </source>
</reference>
<proteinExistence type="predicted"/>
<evidence type="ECO:0000313" key="1">
    <source>
        <dbReference type="EMBL" id="KAK4007565.1"/>
    </source>
</evidence>
<sequence>MVIHRNYRDGGTAELLWPRLLCVGDWCVYVSLFHDPIKHTRDIMQFLIPEAGCRILGSEFAFVCVTLQLSMHCSQCRRLYNSHSLNANYSLIQN</sequence>
<evidence type="ECO:0000313" key="2">
    <source>
        <dbReference type="Proteomes" id="UP001234178"/>
    </source>
</evidence>
<comment type="caution">
    <text evidence="1">The sequence shown here is derived from an EMBL/GenBank/DDBJ whole genome shotgun (WGS) entry which is preliminary data.</text>
</comment>
<keyword evidence="2" id="KW-1185">Reference proteome</keyword>
<name>A0ABQ9Z405_9CRUS</name>
<dbReference type="Proteomes" id="UP001234178">
    <property type="component" value="Unassembled WGS sequence"/>
</dbReference>
<organism evidence="1 2">
    <name type="scientific">Daphnia magna</name>
    <dbReference type="NCBI Taxonomy" id="35525"/>
    <lineage>
        <taxon>Eukaryota</taxon>
        <taxon>Metazoa</taxon>
        <taxon>Ecdysozoa</taxon>
        <taxon>Arthropoda</taxon>
        <taxon>Crustacea</taxon>
        <taxon>Branchiopoda</taxon>
        <taxon>Diplostraca</taxon>
        <taxon>Cladocera</taxon>
        <taxon>Anomopoda</taxon>
        <taxon>Daphniidae</taxon>
        <taxon>Daphnia</taxon>
    </lineage>
</organism>
<accession>A0ABQ9Z405</accession>
<dbReference type="EMBL" id="JAOYFB010000002">
    <property type="protein sequence ID" value="KAK4007565.1"/>
    <property type="molecule type" value="Genomic_DNA"/>
</dbReference>